<keyword evidence="1 3" id="KW-0378">Hydrolase</keyword>
<dbReference type="InterPro" id="IPR029033">
    <property type="entry name" value="His_PPase_superfam"/>
</dbReference>
<dbReference type="SMART" id="SM00855">
    <property type="entry name" value="PGAM"/>
    <property type="match status" value="1"/>
</dbReference>
<dbReference type="Proteomes" id="UP000195787">
    <property type="component" value="Unassembled WGS sequence"/>
</dbReference>
<dbReference type="GO" id="GO:0006754">
    <property type="term" value="P:ATP biosynthetic process"/>
    <property type="evidence" value="ECO:0007669"/>
    <property type="project" value="TreeGrafter"/>
</dbReference>
<dbReference type="EMBL" id="FUHU01000004">
    <property type="protein sequence ID" value="SJM47251.1"/>
    <property type="molecule type" value="Genomic_DNA"/>
</dbReference>
<dbReference type="PROSITE" id="PS51462">
    <property type="entry name" value="NUDIX"/>
    <property type="match status" value="1"/>
</dbReference>
<dbReference type="InterPro" id="IPR020084">
    <property type="entry name" value="NUDIX_hydrolase_CS"/>
</dbReference>
<accession>A0A1R4EUH2</accession>
<evidence type="ECO:0000256" key="1">
    <source>
        <dbReference type="ARBA" id="ARBA00022801"/>
    </source>
</evidence>
<dbReference type="GO" id="GO:0004081">
    <property type="term" value="F:bis(5'-nucleosyl)-tetraphosphatase (asymmetrical) activity"/>
    <property type="evidence" value="ECO:0007669"/>
    <property type="project" value="TreeGrafter"/>
</dbReference>
<name>A0A1R4EUH2_9MICO</name>
<feature type="domain" description="Nudix hydrolase" evidence="2">
    <location>
        <begin position="7"/>
        <end position="138"/>
    </location>
</feature>
<dbReference type="InterPro" id="IPR051325">
    <property type="entry name" value="Nudix_hydrolase_domain"/>
</dbReference>
<organism evidence="3 4">
    <name type="scientific">Agrococcus casei LMG 22410</name>
    <dbReference type="NCBI Taxonomy" id="1255656"/>
    <lineage>
        <taxon>Bacteria</taxon>
        <taxon>Bacillati</taxon>
        <taxon>Actinomycetota</taxon>
        <taxon>Actinomycetes</taxon>
        <taxon>Micrococcales</taxon>
        <taxon>Microbacteriaceae</taxon>
        <taxon>Agrococcus</taxon>
    </lineage>
</organism>
<dbReference type="OrthoDB" id="4287477at2"/>
<dbReference type="Gene3D" id="3.40.50.1240">
    <property type="entry name" value="Phosphoglycerate mutase-like"/>
    <property type="match status" value="1"/>
</dbReference>
<dbReference type="GeneID" id="303171768"/>
<dbReference type="PROSITE" id="PS00893">
    <property type="entry name" value="NUDIX_BOX"/>
    <property type="match status" value="1"/>
</dbReference>
<proteinExistence type="predicted"/>
<dbReference type="InterPro" id="IPR000086">
    <property type="entry name" value="NUDIX_hydrolase_dom"/>
</dbReference>
<dbReference type="EC" id="3.6.1.-" evidence="3"/>
<dbReference type="Gene3D" id="3.90.79.10">
    <property type="entry name" value="Nucleoside Triphosphate Pyrophosphohydrolase"/>
    <property type="match status" value="1"/>
</dbReference>
<dbReference type="CDD" id="cd07040">
    <property type="entry name" value="HP"/>
    <property type="match status" value="1"/>
</dbReference>
<evidence type="ECO:0000313" key="4">
    <source>
        <dbReference type="Proteomes" id="UP000195787"/>
    </source>
</evidence>
<keyword evidence="4" id="KW-1185">Reference proteome</keyword>
<dbReference type="CDD" id="cd03673">
    <property type="entry name" value="NUDIX_Ap6A_hydrolase"/>
    <property type="match status" value="1"/>
</dbReference>
<protein>
    <submittedName>
        <fullName evidence="3">Hydrolase MutT1</fullName>
        <ecNumber evidence="3">3.6.1.-</ecNumber>
    </submittedName>
</protein>
<evidence type="ECO:0000259" key="2">
    <source>
        <dbReference type="PROSITE" id="PS51462"/>
    </source>
</evidence>
<dbReference type="Pfam" id="PF00300">
    <property type="entry name" value="His_Phos_1"/>
    <property type="match status" value="1"/>
</dbReference>
<dbReference type="PANTHER" id="PTHR21340">
    <property type="entry name" value="DIADENOSINE 5,5-P1,P4-TETRAPHOSPHATE PYROPHOSPHOHYDROLASE MUTT"/>
    <property type="match status" value="1"/>
</dbReference>
<dbReference type="AlphaFoldDB" id="A0A1R4EUH2"/>
<dbReference type="SUPFAM" id="SSF53254">
    <property type="entry name" value="Phosphoglycerate mutase-like"/>
    <property type="match status" value="1"/>
</dbReference>
<dbReference type="GO" id="GO:0006167">
    <property type="term" value="P:AMP biosynthetic process"/>
    <property type="evidence" value="ECO:0007669"/>
    <property type="project" value="TreeGrafter"/>
</dbReference>
<dbReference type="Pfam" id="PF00293">
    <property type="entry name" value="NUDIX"/>
    <property type="match status" value="1"/>
</dbReference>
<dbReference type="RefSeq" id="WP_086990302.1">
    <property type="nucleotide sequence ID" value="NZ_FUHU01000004.1"/>
</dbReference>
<gene>
    <name evidence="3" type="ORF">CZ674_00930</name>
</gene>
<dbReference type="InterPro" id="IPR015797">
    <property type="entry name" value="NUDIX_hydrolase-like_dom_sf"/>
</dbReference>
<reference evidence="3 4" key="1">
    <citation type="submission" date="2017-02" db="EMBL/GenBank/DDBJ databases">
        <authorList>
            <person name="Peterson S.W."/>
        </authorList>
    </citation>
    <scope>NUCLEOTIDE SEQUENCE [LARGE SCALE GENOMIC DNA]</scope>
    <source>
        <strain evidence="3 4">LMG 22410</strain>
    </source>
</reference>
<dbReference type="SUPFAM" id="SSF55811">
    <property type="entry name" value="Nudix"/>
    <property type="match status" value="1"/>
</dbReference>
<dbReference type="PANTHER" id="PTHR21340:SF0">
    <property type="entry name" value="BIS(5'-NUCLEOSYL)-TETRAPHOSPHATASE [ASYMMETRICAL]"/>
    <property type="match status" value="1"/>
</dbReference>
<evidence type="ECO:0000313" key="3">
    <source>
        <dbReference type="EMBL" id="SJM47251.1"/>
    </source>
</evidence>
<dbReference type="InterPro" id="IPR013078">
    <property type="entry name" value="His_Pase_superF_clade-1"/>
</dbReference>
<sequence>MSSSREAAVLAAGAVIWRTSPAGVEVLLVERTKHRDLTVPKGKLDPGETLPECAVREMNEETGLAVRLGAPLRTIQYALPDGRRKVVRYWHAEASAAAIAASDFSPNGEVKAVHWLTVDEAKVSCTYQEDVRLLESFEAMIKAGEQHTVALVALRHGKAADPYRWEGPDSTRELTDRGKTQAKQIAGGLAAFGVTRVQASTAKRCLQTVAPLAKRLGAEVHSSKHLSQDSFTGDDDGIGRKVAKALEKQRSTVFCSHAPVIPAIVASIAEQTDAQIDQELRFSAHLSTAEFSVFHVTVGAHPRLVAFETHAPPEH</sequence>